<dbReference type="Pfam" id="PF00929">
    <property type="entry name" value="RNase_T"/>
    <property type="match status" value="1"/>
</dbReference>
<keyword evidence="5 6" id="KW-0067">ATP-binding</keyword>
<dbReference type="PANTHER" id="PTHR11472:SF34">
    <property type="entry name" value="REGULATOR OF TELOMERE ELONGATION HELICASE 1"/>
    <property type="match status" value="1"/>
</dbReference>
<dbReference type="PANTHER" id="PTHR11472">
    <property type="entry name" value="DNA REPAIR DEAD HELICASE RAD3/XP-D SUBFAMILY MEMBER"/>
    <property type="match status" value="1"/>
</dbReference>
<dbReference type="SMART" id="SM00479">
    <property type="entry name" value="EXOIII"/>
    <property type="match status" value="1"/>
</dbReference>
<dbReference type="InterPro" id="IPR006054">
    <property type="entry name" value="DnaQ"/>
</dbReference>
<evidence type="ECO:0000313" key="11">
    <source>
        <dbReference type="Proteomes" id="UP001595882"/>
    </source>
</evidence>
<dbReference type="PROSITE" id="PS51193">
    <property type="entry name" value="HELICASE_ATP_BIND_2"/>
    <property type="match status" value="1"/>
</dbReference>
<dbReference type="NCBIfam" id="NF005981">
    <property type="entry name" value="PRK08074.1"/>
    <property type="match status" value="1"/>
</dbReference>
<dbReference type="InterPro" id="IPR006555">
    <property type="entry name" value="ATP-dep_Helicase_C"/>
</dbReference>
<dbReference type="InterPro" id="IPR013520">
    <property type="entry name" value="Ribonucl_H"/>
</dbReference>
<dbReference type="InterPro" id="IPR036397">
    <property type="entry name" value="RNaseH_sf"/>
</dbReference>
<feature type="short sequence motif" description="DEAH box" evidence="6">
    <location>
        <begin position="455"/>
        <end position="458"/>
    </location>
</feature>
<accession>A0ABV8WWX8</accession>
<dbReference type="InterPro" id="IPR027417">
    <property type="entry name" value="P-loop_NTPase"/>
</dbReference>
<sequence>MKRFAVIDVETTGHAPTKDDRIIEIGIVVIHNGDIIKEYNQLINPMKKIPPFISQLTTIKDEDVMDQPIFEEVADEIIEILTDTVIVAHNITFDLNFVNSELERINKAKLQPPMIDTVELSRIFFPKSPGYKLTELANFLYITHDQPHRAISDALVTADLLLLIKQKLNSLPNQLHEHLIDLGGQLKSDLRLLLPEKPIQSRDDLITVNGIMLKKLPHTKVEIAYQHSSYQEFLEQIYDENGYLANILKDYEIREDQLFISETIYDHFQSQKHAMIEADTGIGKSFAYLIPAVYEAIVTGEPIVISTSNVNLQTKLLKEDMEQLNDFFKQTIKVSIVKGKSHYLSLAKFESFLYDQLQNSYHHQLIKAMILVWLTETETGDLDEIQFPKKDEQLRQQLVVNNQNEDRNWDTYSFYERIKQQARKSHVIITNHALLSLDLKTNETLIPVYSKLILDEAHHFDITASKYLGDSINYFELIAYLQRLEMEFEKLYVAKPHIKEQLLNTKYEIDSLFRLLFLYVKNAKNDQKSFNDKGRMQRIWEPLKPANDIRIIEDSVKRALMEMEKISTHLHGEQLTHSSLKEELLSHTETIKKLLLLDDHLAVTWLEIDQKGAQNAVYINRELFSATEKLVAKLFNEKQSVILISATLTIGGSFNYFRKRLGIDQEAVDCFQLESHFPYEQSVQLMVPSDFPEIKYPNNEDFIYATCEVIISLATVLNGKILALFTSYDMLKKAYQLLKESEELSDYIVIGQGISTGSRNRLIKHFQSFSQSILLGTNTYWEGIDIPGDDLSCVVIVKLPFQAPSDPVFEKKSAYFKQNGKNPFMELSLPKAVFQFKQGFGRLIRREQDKGFIFVLDDRIMTKKYGKYFIDSIPKVPLHFEPVHHLLKKVNDWL</sequence>
<reference evidence="11" key="1">
    <citation type="journal article" date="2019" name="Int. J. Syst. Evol. Microbiol.">
        <title>The Global Catalogue of Microorganisms (GCM) 10K type strain sequencing project: providing services to taxonomists for standard genome sequencing and annotation.</title>
        <authorList>
            <consortium name="The Broad Institute Genomics Platform"/>
            <consortium name="The Broad Institute Genome Sequencing Center for Infectious Disease"/>
            <person name="Wu L."/>
            <person name="Ma J."/>
        </authorList>
    </citation>
    <scope>NUCLEOTIDE SEQUENCE [LARGE SCALE GENOMIC DNA]</scope>
    <source>
        <strain evidence="11">CCUG 37865</strain>
    </source>
</reference>
<dbReference type="Gene3D" id="3.40.50.300">
    <property type="entry name" value="P-loop containing nucleotide triphosphate hydrolases"/>
    <property type="match status" value="2"/>
</dbReference>
<evidence type="ECO:0000256" key="5">
    <source>
        <dbReference type="ARBA" id="ARBA00022840"/>
    </source>
</evidence>
<dbReference type="PROSITE" id="PS51194">
    <property type="entry name" value="HELICASE_CTER"/>
    <property type="match status" value="1"/>
</dbReference>
<dbReference type="InterPro" id="IPR001650">
    <property type="entry name" value="Helicase_C-like"/>
</dbReference>
<dbReference type="SMART" id="SM00491">
    <property type="entry name" value="HELICc2"/>
    <property type="match status" value="1"/>
</dbReference>
<feature type="binding site" evidence="6">
    <location>
        <begin position="278"/>
        <end position="285"/>
    </location>
    <ligand>
        <name>ATP</name>
        <dbReference type="ChEBI" id="CHEBI:30616"/>
    </ligand>
</feature>
<keyword evidence="1 6" id="KW-0540">Nuclease</keyword>
<dbReference type="NCBIfam" id="TIGR01407">
    <property type="entry name" value="dinG_rel"/>
    <property type="match status" value="1"/>
</dbReference>
<comment type="similarity">
    <text evidence="6 7">Belongs to the helicase family. DinG subfamily. Type 2 sub-subfamily.</text>
</comment>
<evidence type="ECO:0000259" key="8">
    <source>
        <dbReference type="PROSITE" id="PS51193"/>
    </source>
</evidence>
<dbReference type="InterPro" id="IPR012337">
    <property type="entry name" value="RNaseH-like_sf"/>
</dbReference>
<dbReference type="EMBL" id="JBHSDT010000008">
    <property type="protein sequence ID" value="MFC4404376.1"/>
    <property type="molecule type" value="Genomic_DNA"/>
</dbReference>
<dbReference type="InterPro" id="IPR014013">
    <property type="entry name" value="Helic_SF1/SF2_ATP-bd_DinG/Rad3"/>
</dbReference>
<dbReference type="Proteomes" id="UP001595882">
    <property type="component" value="Unassembled WGS sequence"/>
</dbReference>
<dbReference type="Gene3D" id="3.30.420.10">
    <property type="entry name" value="Ribonuclease H-like superfamily/Ribonuclease H"/>
    <property type="match status" value="1"/>
</dbReference>
<dbReference type="GO" id="GO:0016787">
    <property type="term" value="F:hydrolase activity"/>
    <property type="evidence" value="ECO:0007669"/>
    <property type="project" value="UniProtKB-KW"/>
</dbReference>
<proteinExistence type="inferred from homology"/>
<dbReference type="InterPro" id="IPR045028">
    <property type="entry name" value="DinG/Rad3-like"/>
</dbReference>
<feature type="domain" description="Helicase ATP-binding" evidence="8">
    <location>
        <begin position="243"/>
        <end position="504"/>
    </location>
</feature>
<gene>
    <name evidence="6 7 10" type="primary">dinG</name>
    <name evidence="10" type="ORF">ACFOY7_15000</name>
</gene>
<dbReference type="CDD" id="cd06127">
    <property type="entry name" value="DEDDh"/>
    <property type="match status" value="1"/>
</dbReference>
<feature type="domain" description="Helicase C-terminal" evidence="9">
    <location>
        <begin position="709"/>
        <end position="884"/>
    </location>
</feature>
<evidence type="ECO:0000256" key="3">
    <source>
        <dbReference type="ARBA" id="ARBA00022801"/>
    </source>
</evidence>
<evidence type="ECO:0000259" key="9">
    <source>
        <dbReference type="PROSITE" id="PS51194"/>
    </source>
</evidence>
<organism evidence="10 11">
    <name type="scientific">Gracilibacillus xinjiangensis</name>
    <dbReference type="NCBI Taxonomy" id="1193282"/>
    <lineage>
        <taxon>Bacteria</taxon>
        <taxon>Bacillati</taxon>
        <taxon>Bacillota</taxon>
        <taxon>Bacilli</taxon>
        <taxon>Bacillales</taxon>
        <taxon>Bacillaceae</taxon>
        <taxon>Gracilibacillus</taxon>
    </lineage>
</organism>
<dbReference type="SUPFAM" id="SSF52540">
    <property type="entry name" value="P-loop containing nucleoside triphosphate hydrolases"/>
    <property type="match status" value="1"/>
</dbReference>
<evidence type="ECO:0000256" key="7">
    <source>
        <dbReference type="RuleBase" id="RU364106"/>
    </source>
</evidence>
<dbReference type="SUPFAM" id="SSF53098">
    <property type="entry name" value="Ribonuclease H-like"/>
    <property type="match status" value="1"/>
</dbReference>
<keyword evidence="4 6" id="KW-0269">Exonuclease</keyword>
<keyword evidence="3 6" id="KW-0378">Hydrolase</keyword>
<evidence type="ECO:0000256" key="1">
    <source>
        <dbReference type="ARBA" id="ARBA00022722"/>
    </source>
</evidence>
<name>A0ABV8WWX8_9BACI</name>
<comment type="caution">
    <text evidence="10">The sequence shown here is derived from an EMBL/GenBank/DDBJ whole genome shotgun (WGS) entry which is preliminary data.</text>
</comment>
<evidence type="ECO:0000256" key="2">
    <source>
        <dbReference type="ARBA" id="ARBA00022741"/>
    </source>
</evidence>
<comment type="function">
    <text evidence="6 7">3'-5' exonuclease.</text>
</comment>
<dbReference type="Pfam" id="PF13307">
    <property type="entry name" value="Helicase_C_2"/>
    <property type="match status" value="1"/>
</dbReference>
<evidence type="ECO:0000256" key="6">
    <source>
        <dbReference type="HAMAP-Rule" id="MF_02206"/>
    </source>
</evidence>
<dbReference type="HAMAP" id="MF_02206">
    <property type="entry name" value="DinG_exonucl"/>
    <property type="match status" value="1"/>
</dbReference>
<keyword evidence="10" id="KW-0347">Helicase</keyword>
<evidence type="ECO:0000256" key="4">
    <source>
        <dbReference type="ARBA" id="ARBA00022839"/>
    </source>
</evidence>
<keyword evidence="2 6" id="KW-0547">Nucleotide-binding</keyword>
<dbReference type="InterPro" id="IPR006310">
    <property type="entry name" value="DinG"/>
</dbReference>
<dbReference type="GO" id="GO:0003678">
    <property type="term" value="F:DNA helicase activity"/>
    <property type="evidence" value="ECO:0007669"/>
    <property type="project" value="UniProtKB-EC"/>
</dbReference>
<keyword evidence="11" id="KW-1185">Reference proteome</keyword>
<dbReference type="NCBIfam" id="TIGR00573">
    <property type="entry name" value="dnaq"/>
    <property type="match status" value="1"/>
</dbReference>
<dbReference type="RefSeq" id="WP_390252967.1">
    <property type="nucleotide sequence ID" value="NZ_JBHSDT010000008.1"/>
</dbReference>
<protein>
    <recommendedName>
        <fullName evidence="6 7">3'-5' exonuclease DinG</fullName>
        <ecNumber evidence="6 7">3.1.-.-</ecNumber>
    </recommendedName>
</protein>
<evidence type="ECO:0000313" key="10">
    <source>
        <dbReference type="EMBL" id="MFC4404376.1"/>
    </source>
</evidence>
<dbReference type="EC" id="3.1.-.-" evidence="6 7"/>